<dbReference type="Gene3D" id="1.10.1070.11">
    <property type="entry name" value="Phosphatidylinositol 3-/4-kinase, catalytic domain"/>
    <property type="match status" value="1"/>
</dbReference>
<evidence type="ECO:0000256" key="5">
    <source>
        <dbReference type="ARBA" id="ARBA00022679"/>
    </source>
</evidence>
<dbReference type="SUPFAM" id="SSF48371">
    <property type="entry name" value="ARM repeat"/>
    <property type="match status" value="1"/>
</dbReference>
<dbReference type="InterPro" id="IPR042236">
    <property type="entry name" value="PI3K_accessory_sf"/>
</dbReference>
<dbReference type="InterPro" id="IPR027417">
    <property type="entry name" value="P-loop_NTPase"/>
</dbReference>
<dbReference type="PROSITE" id="PS00916">
    <property type="entry name" value="PI3_4_KINASE_2"/>
    <property type="match status" value="1"/>
</dbReference>
<keyword evidence="9" id="KW-0067">ATP-binding</keyword>
<dbReference type="Gene3D" id="1.25.40.70">
    <property type="entry name" value="Phosphatidylinositol 3-kinase, accessory domain (PIK)"/>
    <property type="match status" value="1"/>
</dbReference>
<evidence type="ECO:0000256" key="3">
    <source>
        <dbReference type="ARBA" id="ARBA00012073"/>
    </source>
</evidence>
<proteinExistence type="predicted"/>
<evidence type="ECO:0000256" key="11">
    <source>
        <dbReference type="ARBA" id="ARBA00023136"/>
    </source>
</evidence>
<feature type="domain" description="PI3K/PI4K catalytic" evidence="12">
    <location>
        <begin position="189"/>
        <end position="468"/>
    </location>
</feature>
<feature type="domain" description="ABC transporter" evidence="13">
    <location>
        <begin position="394"/>
        <end position="620"/>
    </location>
</feature>
<evidence type="ECO:0000256" key="6">
    <source>
        <dbReference type="ARBA" id="ARBA00022692"/>
    </source>
</evidence>
<evidence type="ECO:0000259" key="14">
    <source>
        <dbReference type="PROSITE" id="PS51545"/>
    </source>
</evidence>
<dbReference type="PROSITE" id="PS50290">
    <property type="entry name" value="PI3_4_KINASE_3"/>
    <property type="match status" value="1"/>
</dbReference>
<dbReference type="GO" id="GO:0035005">
    <property type="term" value="F:1-phosphatidylinositol-4-phosphate 3-kinase activity"/>
    <property type="evidence" value="ECO:0007669"/>
    <property type="project" value="TreeGrafter"/>
</dbReference>
<accession>A0A8J6HJ68</accession>
<dbReference type="SUPFAM" id="SSF56112">
    <property type="entry name" value="Protein kinase-like (PK-like)"/>
    <property type="match status" value="1"/>
</dbReference>
<dbReference type="GO" id="GO:0050920">
    <property type="term" value="P:regulation of chemotaxis"/>
    <property type="evidence" value="ECO:0007669"/>
    <property type="project" value="UniProtKB-ARBA"/>
</dbReference>
<protein>
    <recommendedName>
        <fullName evidence="3">phosphatidylinositol 3-kinase</fullName>
        <ecNumber evidence="3">2.7.1.137</ecNumber>
    </recommendedName>
</protein>
<dbReference type="InterPro" id="IPR011009">
    <property type="entry name" value="Kinase-like_dom_sf"/>
</dbReference>
<evidence type="ECO:0000313" key="16">
    <source>
        <dbReference type="Proteomes" id="UP000719412"/>
    </source>
</evidence>
<reference evidence="15" key="1">
    <citation type="journal article" date="2020" name="J Insects Food Feed">
        <title>The yellow mealworm (Tenebrio molitor) genome: a resource for the emerging insects as food and feed industry.</title>
        <authorList>
            <person name="Eriksson T."/>
            <person name="Andere A."/>
            <person name="Kelstrup H."/>
            <person name="Emery V."/>
            <person name="Picard C."/>
        </authorList>
    </citation>
    <scope>NUCLEOTIDE SEQUENCE</scope>
    <source>
        <strain evidence="15">Stoneville</strain>
        <tissue evidence="15">Whole head</tissue>
    </source>
</reference>
<dbReference type="PROSITE" id="PS00915">
    <property type="entry name" value="PI3_4_KINASE_1"/>
    <property type="match status" value="1"/>
</dbReference>
<dbReference type="PANTHER" id="PTHR10048">
    <property type="entry name" value="PHOSPHATIDYLINOSITOL KINASE"/>
    <property type="match status" value="1"/>
</dbReference>
<dbReference type="Gene3D" id="3.30.1010.10">
    <property type="entry name" value="Phosphatidylinositol 3-kinase Catalytic Subunit, Chain A, domain 4"/>
    <property type="match status" value="1"/>
</dbReference>
<organism evidence="15 16">
    <name type="scientific">Tenebrio molitor</name>
    <name type="common">Yellow mealworm beetle</name>
    <dbReference type="NCBI Taxonomy" id="7067"/>
    <lineage>
        <taxon>Eukaryota</taxon>
        <taxon>Metazoa</taxon>
        <taxon>Ecdysozoa</taxon>
        <taxon>Arthropoda</taxon>
        <taxon>Hexapoda</taxon>
        <taxon>Insecta</taxon>
        <taxon>Pterygota</taxon>
        <taxon>Neoptera</taxon>
        <taxon>Endopterygota</taxon>
        <taxon>Coleoptera</taxon>
        <taxon>Polyphaga</taxon>
        <taxon>Cucujiformia</taxon>
        <taxon>Tenebrionidae</taxon>
        <taxon>Tenebrio</taxon>
    </lineage>
</organism>
<dbReference type="Gene3D" id="3.40.50.300">
    <property type="entry name" value="P-loop containing nucleotide triphosphate hydrolases"/>
    <property type="match status" value="1"/>
</dbReference>
<dbReference type="InterPro" id="IPR016024">
    <property type="entry name" value="ARM-type_fold"/>
</dbReference>
<keyword evidence="4" id="KW-0813">Transport</keyword>
<evidence type="ECO:0000256" key="8">
    <source>
        <dbReference type="ARBA" id="ARBA00022777"/>
    </source>
</evidence>
<comment type="subcellular location">
    <subcellularLocation>
        <location evidence="2">Membrane</location>
        <topology evidence="2">Multi-pass membrane protein</topology>
    </subcellularLocation>
</comment>
<evidence type="ECO:0000256" key="10">
    <source>
        <dbReference type="ARBA" id="ARBA00022989"/>
    </source>
</evidence>
<dbReference type="SMART" id="SM00145">
    <property type="entry name" value="PI3Ka"/>
    <property type="match status" value="1"/>
</dbReference>
<evidence type="ECO:0000313" key="15">
    <source>
        <dbReference type="EMBL" id="KAH0815629.1"/>
    </source>
</evidence>
<dbReference type="InterPro" id="IPR043926">
    <property type="entry name" value="ABCG_dom"/>
</dbReference>
<evidence type="ECO:0000256" key="4">
    <source>
        <dbReference type="ARBA" id="ARBA00022448"/>
    </source>
</evidence>
<feature type="domain" description="PIK helical" evidence="14">
    <location>
        <begin position="1"/>
        <end position="122"/>
    </location>
</feature>
<keyword evidence="6" id="KW-0812">Transmembrane</keyword>
<dbReference type="GO" id="GO:0016303">
    <property type="term" value="F:1-phosphatidylinositol-3-kinase activity"/>
    <property type="evidence" value="ECO:0007669"/>
    <property type="project" value="UniProtKB-EC"/>
</dbReference>
<dbReference type="GO" id="GO:0005942">
    <property type="term" value="C:phosphatidylinositol 3-kinase complex"/>
    <property type="evidence" value="ECO:0007669"/>
    <property type="project" value="TreeGrafter"/>
</dbReference>
<dbReference type="GO" id="GO:0016887">
    <property type="term" value="F:ATP hydrolysis activity"/>
    <property type="evidence" value="ECO:0007669"/>
    <property type="project" value="InterPro"/>
</dbReference>
<dbReference type="SUPFAM" id="SSF52540">
    <property type="entry name" value="P-loop containing nucleoside triphosphate hydrolases"/>
    <property type="match status" value="1"/>
</dbReference>
<dbReference type="InterPro" id="IPR036940">
    <property type="entry name" value="PI3/4_kinase_cat_sf"/>
</dbReference>
<dbReference type="InterPro" id="IPR015433">
    <property type="entry name" value="PI3/4_kinase"/>
</dbReference>
<dbReference type="SMART" id="SM00382">
    <property type="entry name" value="AAA"/>
    <property type="match status" value="1"/>
</dbReference>
<dbReference type="InterPro" id="IPR000403">
    <property type="entry name" value="PI3/4_kinase_cat_dom"/>
</dbReference>
<dbReference type="GO" id="GO:0032060">
    <property type="term" value="P:bleb assembly"/>
    <property type="evidence" value="ECO:0007669"/>
    <property type="project" value="UniProtKB-ARBA"/>
</dbReference>
<dbReference type="InterPro" id="IPR018936">
    <property type="entry name" value="PI3/4_kinase_CS"/>
</dbReference>
<gene>
    <name evidence="15" type="ORF">GEV33_007162</name>
</gene>
<evidence type="ECO:0000256" key="7">
    <source>
        <dbReference type="ARBA" id="ARBA00022741"/>
    </source>
</evidence>
<comment type="catalytic activity">
    <reaction evidence="1">
        <text>a 1,2-diacyl-sn-glycero-3-phospho-(1D-myo-inositol) + ATP = a 1,2-diacyl-sn-glycero-3-phospho-(1D-myo-inositol-3-phosphate) + ADP + H(+)</text>
        <dbReference type="Rhea" id="RHEA:12709"/>
        <dbReference type="ChEBI" id="CHEBI:15378"/>
        <dbReference type="ChEBI" id="CHEBI:30616"/>
        <dbReference type="ChEBI" id="CHEBI:57880"/>
        <dbReference type="ChEBI" id="CHEBI:58088"/>
        <dbReference type="ChEBI" id="CHEBI:456216"/>
        <dbReference type="EC" id="2.7.1.137"/>
    </reaction>
</comment>
<dbReference type="AlphaFoldDB" id="A0A8J6HJ68"/>
<dbReference type="GO" id="GO:0005524">
    <property type="term" value="F:ATP binding"/>
    <property type="evidence" value="ECO:0007669"/>
    <property type="project" value="UniProtKB-KW"/>
</dbReference>
<dbReference type="GO" id="GO:0048015">
    <property type="term" value="P:phosphatidylinositol-mediated signaling"/>
    <property type="evidence" value="ECO:0007669"/>
    <property type="project" value="TreeGrafter"/>
</dbReference>
<dbReference type="GO" id="GO:0043491">
    <property type="term" value="P:phosphatidylinositol 3-kinase/protein kinase B signal transduction"/>
    <property type="evidence" value="ECO:0007669"/>
    <property type="project" value="TreeGrafter"/>
</dbReference>
<dbReference type="GO" id="GO:0140359">
    <property type="term" value="F:ABC-type transporter activity"/>
    <property type="evidence" value="ECO:0007669"/>
    <property type="project" value="InterPro"/>
</dbReference>
<evidence type="ECO:0000256" key="1">
    <source>
        <dbReference type="ARBA" id="ARBA00001498"/>
    </source>
</evidence>
<dbReference type="Proteomes" id="UP000719412">
    <property type="component" value="Unassembled WGS sequence"/>
</dbReference>
<dbReference type="GO" id="GO:0005737">
    <property type="term" value="C:cytoplasm"/>
    <property type="evidence" value="ECO:0007669"/>
    <property type="project" value="TreeGrafter"/>
</dbReference>
<name>A0A8J6HJ68_TENMO</name>
<dbReference type="EMBL" id="JABDTM020022846">
    <property type="protein sequence ID" value="KAH0815629.1"/>
    <property type="molecule type" value="Genomic_DNA"/>
</dbReference>
<dbReference type="FunFam" id="1.10.1070.11:FF:000001">
    <property type="entry name" value="Phosphatidylinositol 4,5-bisphosphate 3-kinase catalytic subunit"/>
    <property type="match status" value="1"/>
</dbReference>
<keyword evidence="5" id="KW-0808">Transferase</keyword>
<evidence type="ECO:0000256" key="9">
    <source>
        <dbReference type="ARBA" id="ARBA00022840"/>
    </source>
</evidence>
<dbReference type="PANTHER" id="PTHR10048:SF118">
    <property type="entry name" value="PI-3 KINASE"/>
    <property type="match status" value="1"/>
</dbReference>
<keyword evidence="16" id="KW-1185">Reference proteome</keyword>
<dbReference type="Pfam" id="PF00005">
    <property type="entry name" value="ABC_tran"/>
    <property type="match status" value="1"/>
</dbReference>
<evidence type="ECO:0000259" key="13">
    <source>
        <dbReference type="PROSITE" id="PS50893"/>
    </source>
</evidence>
<dbReference type="Pfam" id="PF00454">
    <property type="entry name" value="PI3_PI4_kinase"/>
    <property type="match status" value="1"/>
</dbReference>
<sequence length="690" mass="78148">MAVERLLEKKLPRTLLKDWPKLPPEKALELLDYAYPDQGVRSFAVECLGNVSDEDLLLYLLQLVQAIKHEVYLECDLVKFLIKRALNNQKIGHYLFWHLKSELQVASVSIRFGLILEAYCRGSQEHMPALLKQLEFLDKLKNSREHVKNKSKEKAKLNLKDYLTESHIDETVQSIRSPLDPSHRCSKIKLDKCRIMDSKMRPLWIVLENNDTCGEDVYIIFKDGDDLRQDMLTLQMLKIMDRLWKREGLDLRMNPYNCISLADRAGMIEVVLNAETIANIQKDKGVFSATSAFRKGSILAWLKDYNTTEAALNKAITEFTLSCAGYCVATYVLGIADRHSDNIMVKKSGQLFHIDFGHILGHFKEKFGIKRERVPFVLTHDFEYVINKGQKSALEFKIFQEYCEKAFLILRKHVSGVAYPCELLAILGSSGAGKTTLLNALTFQSPSSIAVSGIRCVNGVPVAPKTLTSQSAYVQQDDLFIGNLTVKEHLVFQALLRMDRHISYTQRMRRVEEVILEFGLTKCQNTQIGILAEVLTNPKLMFCDEPTSGLDSFMAFTVIQVLKSMAMAGRTVVCTIHQPSSELYSLFDKLLLMSEGRTAFLGSPEEADIFFKQLEAPCPKNYNPADYFIQLLAIIPEKEESSRQAVNMICDKFERSTIGVKLALEAGSTVIYLPCPNCSISVNLSLVGYR</sequence>
<evidence type="ECO:0000259" key="12">
    <source>
        <dbReference type="PROSITE" id="PS50290"/>
    </source>
</evidence>
<dbReference type="GO" id="GO:0005886">
    <property type="term" value="C:plasma membrane"/>
    <property type="evidence" value="ECO:0007669"/>
    <property type="project" value="TreeGrafter"/>
</dbReference>
<comment type="caution">
    <text evidence="15">The sequence shown here is derived from an EMBL/GenBank/DDBJ whole genome shotgun (WGS) entry which is preliminary data.</text>
</comment>
<dbReference type="Pfam" id="PF19055">
    <property type="entry name" value="ABC2_membrane_7"/>
    <property type="match status" value="1"/>
</dbReference>
<dbReference type="GO" id="GO:0016477">
    <property type="term" value="P:cell migration"/>
    <property type="evidence" value="ECO:0007669"/>
    <property type="project" value="TreeGrafter"/>
</dbReference>
<keyword evidence="7" id="KW-0547">Nucleotide-binding</keyword>
<reference evidence="15" key="2">
    <citation type="submission" date="2021-08" db="EMBL/GenBank/DDBJ databases">
        <authorList>
            <person name="Eriksson T."/>
        </authorList>
    </citation>
    <scope>NUCLEOTIDE SEQUENCE</scope>
    <source>
        <strain evidence="15">Stoneville</strain>
        <tissue evidence="15">Whole head</tissue>
    </source>
</reference>
<keyword evidence="10" id="KW-1133">Transmembrane helix</keyword>
<dbReference type="EC" id="2.7.1.137" evidence="3"/>
<dbReference type="PROSITE" id="PS51545">
    <property type="entry name" value="PIK_HELICAL"/>
    <property type="match status" value="1"/>
</dbReference>
<dbReference type="Pfam" id="PF00613">
    <property type="entry name" value="PI3Ka"/>
    <property type="match status" value="1"/>
</dbReference>
<evidence type="ECO:0000256" key="2">
    <source>
        <dbReference type="ARBA" id="ARBA00004141"/>
    </source>
</evidence>
<dbReference type="PROSITE" id="PS50893">
    <property type="entry name" value="ABC_TRANSPORTER_2"/>
    <property type="match status" value="1"/>
</dbReference>
<dbReference type="InterPro" id="IPR003439">
    <property type="entry name" value="ABC_transporter-like_ATP-bd"/>
</dbReference>
<dbReference type="SMART" id="SM00146">
    <property type="entry name" value="PI3Kc"/>
    <property type="match status" value="1"/>
</dbReference>
<keyword evidence="11" id="KW-0472">Membrane</keyword>
<dbReference type="FunFam" id="3.30.1010.10:FF:000008">
    <property type="entry name" value="Phosphatidylinositol 4,5-bisphosphate 3-kinase catalytic subunit gamma"/>
    <property type="match status" value="1"/>
</dbReference>
<dbReference type="InterPro" id="IPR003593">
    <property type="entry name" value="AAA+_ATPase"/>
</dbReference>
<keyword evidence="8" id="KW-0418">Kinase</keyword>
<dbReference type="InterPro" id="IPR001263">
    <property type="entry name" value="PI3K_accessory_dom"/>
</dbReference>